<feature type="transmembrane region" description="Helical" evidence="2">
    <location>
        <begin position="98"/>
        <end position="120"/>
    </location>
</feature>
<gene>
    <name evidence="3" type="ORF">A2W41_04775</name>
</gene>
<sequence length="680" mass="71870">MKRAGKNLKKRSVTGFKEGPRLWDWAITEEADGMILRFVKVPRRIRYVPVTDIVPPAAPCRPTTAGTGHAYKKSIALDRSRRSSIAGRIIKSLFQRRSLVGMTSGALIITVALLPLLSAFEAHVINVTAKIEPRPCTTVTFDSDASGEAISAGQLINNEYMPWGLAINVHNNSGGPHIGIAFDSDNPTGEDMDLGTPNEDFGGPGIGIGGMAGALGENSIAQHNVLVIAENDDDDNNDGLIDTPDDEGAGGVIKFIFAQETTVETLRIFDIEEAGGEVKLYNAGGSNFSSRALSALGDNAAETISVFEDGIKEMHVFFPGSGAVDDICFNVLELPPQCDALSLRYWRDHEGCFRGTGSSIWASEINDLSSDFSGVFASHSGGQICEDLWVANCPAGDPVEGRRCRATIHALTDELNIVSGHLDADAFIAGADDGNFAFDRLGLSPFSTIGEALTVIEAVIANPVSTIQELQDVMYVARRIYEFYGGENPLAPMCIFSPDDIPLSFSVNGAGISAENSGDINDDDIYYIGVEEDADVGTNISGELADELTDVSAGDFSVSTTAPLILDLPSDSASTTADDSGNSTVIPDDNAAVSTTETAENENNIGAMNGGDTAEETGAVDEEPENQSASGDFEAEEEAGERADAEADGNESEEQDADAENGTVDADAILEDDPVIVTEA</sequence>
<feature type="region of interest" description="Disordered" evidence="1">
    <location>
        <begin position="571"/>
        <end position="590"/>
    </location>
</feature>
<evidence type="ECO:0000256" key="2">
    <source>
        <dbReference type="SAM" id="Phobius"/>
    </source>
</evidence>
<feature type="compositionally biased region" description="Polar residues" evidence="1">
    <location>
        <begin position="595"/>
        <end position="606"/>
    </location>
</feature>
<dbReference type="Proteomes" id="UP000176700">
    <property type="component" value="Unassembled WGS sequence"/>
</dbReference>
<evidence type="ECO:0000256" key="1">
    <source>
        <dbReference type="SAM" id="MobiDB-lite"/>
    </source>
</evidence>
<reference evidence="3 4" key="1">
    <citation type="journal article" date="2016" name="Nat. Commun.">
        <title>Thousands of microbial genomes shed light on interconnected biogeochemical processes in an aquifer system.</title>
        <authorList>
            <person name="Anantharaman K."/>
            <person name="Brown C.T."/>
            <person name="Hug L.A."/>
            <person name="Sharon I."/>
            <person name="Castelle C.J."/>
            <person name="Probst A.J."/>
            <person name="Thomas B.C."/>
            <person name="Singh A."/>
            <person name="Wilkins M.J."/>
            <person name="Karaoz U."/>
            <person name="Brodie E.L."/>
            <person name="Williams K.H."/>
            <person name="Hubbard S.S."/>
            <person name="Banfield J.F."/>
        </authorList>
    </citation>
    <scope>NUCLEOTIDE SEQUENCE [LARGE SCALE GENOMIC DNA]</scope>
</reference>
<evidence type="ECO:0000313" key="3">
    <source>
        <dbReference type="EMBL" id="OGZ43774.1"/>
    </source>
</evidence>
<dbReference type="EMBL" id="MHNI01000003">
    <property type="protein sequence ID" value="OGZ43774.1"/>
    <property type="molecule type" value="Genomic_DNA"/>
</dbReference>
<feature type="compositionally biased region" description="Acidic residues" evidence="1">
    <location>
        <begin position="646"/>
        <end position="659"/>
    </location>
</feature>
<feature type="compositionally biased region" description="Acidic residues" evidence="1">
    <location>
        <begin position="613"/>
        <end position="625"/>
    </location>
</feature>
<protein>
    <submittedName>
        <fullName evidence="3">Uncharacterized protein</fullName>
    </submittedName>
</protein>
<proteinExistence type="predicted"/>
<accession>A0A1G2G0B7</accession>
<keyword evidence="2" id="KW-0472">Membrane</keyword>
<feature type="region of interest" description="Disordered" evidence="1">
    <location>
        <begin position="595"/>
        <end position="680"/>
    </location>
</feature>
<feature type="compositionally biased region" description="Low complexity" evidence="1">
    <location>
        <begin position="571"/>
        <end position="580"/>
    </location>
</feature>
<keyword evidence="2" id="KW-0812">Transmembrane</keyword>
<evidence type="ECO:0000313" key="4">
    <source>
        <dbReference type="Proteomes" id="UP000176700"/>
    </source>
</evidence>
<organism evidence="3 4">
    <name type="scientific">Candidatus Ryanbacteria bacterium RIFCSPHIGHO2_01_45_13</name>
    <dbReference type="NCBI Taxonomy" id="1802112"/>
    <lineage>
        <taxon>Bacteria</taxon>
        <taxon>Candidatus Ryaniibacteriota</taxon>
    </lineage>
</organism>
<keyword evidence="2" id="KW-1133">Transmembrane helix</keyword>
<dbReference type="AlphaFoldDB" id="A0A1G2G0B7"/>
<name>A0A1G2G0B7_9BACT</name>
<comment type="caution">
    <text evidence="3">The sequence shown here is derived from an EMBL/GenBank/DDBJ whole genome shotgun (WGS) entry which is preliminary data.</text>
</comment>